<evidence type="ECO:0000256" key="1">
    <source>
        <dbReference type="ARBA" id="ARBA00022723"/>
    </source>
</evidence>
<keyword evidence="5" id="KW-0812">Transmembrane</keyword>
<keyword evidence="5" id="KW-1133">Transmembrane helix</keyword>
<sequence length="185" mass="21081">MLEPRESDIPVLFLVLVVLPLVAYILLGKWSETTKKRDTINLLAHLAAEEALRAEEMVVADVIPPVSASKNEHHVCARCSVPARTRCSRCKIVRYCFGNCQIIHWRLNHKQKCQRLEPPKSSSFPLAVSVEELGHGSYFYENLNNQYLGLSLKQTLRESAPLHIIVGPVNTFFFVFTPPEMFIEY</sequence>
<dbReference type="GO" id="GO:0016787">
    <property type="term" value="F:hydrolase activity"/>
    <property type="evidence" value="ECO:0007669"/>
    <property type="project" value="UniProtKB-KW"/>
</dbReference>
<evidence type="ECO:0000256" key="3">
    <source>
        <dbReference type="ARBA" id="ARBA00022833"/>
    </source>
</evidence>
<dbReference type="PROSITE" id="PS50865">
    <property type="entry name" value="ZF_MYND_2"/>
    <property type="match status" value="1"/>
</dbReference>
<feature type="transmembrane region" description="Helical" evidence="5">
    <location>
        <begin position="12"/>
        <end position="30"/>
    </location>
</feature>
<keyword evidence="2 4" id="KW-0863">Zinc-finger</keyword>
<evidence type="ECO:0000259" key="6">
    <source>
        <dbReference type="PROSITE" id="PS50865"/>
    </source>
</evidence>
<evidence type="ECO:0000313" key="7">
    <source>
        <dbReference type="EMBL" id="KHN07778.1"/>
    </source>
</evidence>
<gene>
    <name evidence="7" type="ORF">glysoja_033864</name>
</gene>
<dbReference type="AlphaFoldDB" id="A0A0B2PJM7"/>
<evidence type="ECO:0000256" key="5">
    <source>
        <dbReference type="SAM" id="Phobius"/>
    </source>
</evidence>
<protein>
    <submittedName>
        <fullName evidence="7">Ubiquitin carboxyl-terminal hydrolase 15</fullName>
    </submittedName>
</protein>
<evidence type="ECO:0000256" key="4">
    <source>
        <dbReference type="PROSITE-ProRule" id="PRU00134"/>
    </source>
</evidence>
<dbReference type="GO" id="GO:0008270">
    <property type="term" value="F:zinc ion binding"/>
    <property type="evidence" value="ECO:0007669"/>
    <property type="project" value="UniProtKB-KW"/>
</dbReference>
<dbReference type="FunFam" id="6.10.140.2220:FF:000006">
    <property type="entry name" value="Ubiquitin carboxyl-terminal hydrolase 15"/>
    <property type="match status" value="1"/>
</dbReference>
<evidence type="ECO:0000256" key="2">
    <source>
        <dbReference type="ARBA" id="ARBA00022771"/>
    </source>
</evidence>
<dbReference type="InterPro" id="IPR002893">
    <property type="entry name" value="Znf_MYND"/>
</dbReference>
<dbReference type="Pfam" id="PF01753">
    <property type="entry name" value="zf-MYND"/>
    <property type="match status" value="1"/>
</dbReference>
<accession>A0A0B2PJM7</accession>
<keyword evidence="1" id="KW-0479">Metal-binding</keyword>
<name>A0A0B2PJM7_GLYSO</name>
<feature type="domain" description="MYND-type" evidence="6">
    <location>
        <begin position="76"/>
        <end position="113"/>
    </location>
</feature>
<dbReference type="EMBL" id="KN666739">
    <property type="protein sequence ID" value="KHN07778.1"/>
    <property type="molecule type" value="Genomic_DNA"/>
</dbReference>
<keyword evidence="5" id="KW-0472">Membrane</keyword>
<dbReference type="SUPFAM" id="SSF144232">
    <property type="entry name" value="HIT/MYND zinc finger-like"/>
    <property type="match status" value="1"/>
</dbReference>
<organism evidence="7">
    <name type="scientific">Glycine soja</name>
    <name type="common">Wild soybean</name>
    <dbReference type="NCBI Taxonomy" id="3848"/>
    <lineage>
        <taxon>Eukaryota</taxon>
        <taxon>Viridiplantae</taxon>
        <taxon>Streptophyta</taxon>
        <taxon>Embryophyta</taxon>
        <taxon>Tracheophyta</taxon>
        <taxon>Spermatophyta</taxon>
        <taxon>Magnoliopsida</taxon>
        <taxon>eudicotyledons</taxon>
        <taxon>Gunneridae</taxon>
        <taxon>Pentapetalae</taxon>
        <taxon>rosids</taxon>
        <taxon>fabids</taxon>
        <taxon>Fabales</taxon>
        <taxon>Fabaceae</taxon>
        <taxon>Papilionoideae</taxon>
        <taxon>50 kb inversion clade</taxon>
        <taxon>NPAAA clade</taxon>
        <taxon>indigoferoid/millettioid clade</taxon>
        <taxon>Phaseoleae</taxon>
        <taxon>Glycine</taxon>
        <taxon>Glycine subgen. Soja</taxon>
    </lineage>
</organism>
<keyword evidence="7" id="KW-0378">Hydrolase</keyword>
<dbReference type="Gene3D" id="6.10.140.2220">
    <property type="match status" value="1"/>
</dbReference>
<keyword evidence="3" id="KW-0862">Zinc</keyword>
<reference evidence="7" key="1">
    <citation type="submission" date="2014-07" db="EMBL/GenBank/DDBJ databases">
        <title>Identification of a novel salt tolerance gene in wild soybean by whole-genome sequencing.</title>
        <authorList>
            <person name="Lam H.-M."/>
            <person name="Qi X."/>
            <person name="Li M.-W."/>
            <person name="Liu X."/>
            <person name="Xie M."/>
            <person name="Ni M."/>
            <person name="Xu X."/>
        </authorList>
    </citation>
    <scope>NUCLEOTIDE SEQUENCE [LARGE SCALE GENOMIC DNA]</scope>
    <source>
        <tissue evidence="7">Root</tissue>
    </source>
</reference>
<proteinExistence type="predicted"/>
<dbReference type="Proteomes" id="UP000053555">
    <property type="component" value="Unassembled WGS sequence"/>
</dbReference>